<reference evidence="3" key="1">
    <citation type="journal article" date="2017" name="Nat. Ecol. Evol.">
        <title>Genome expansion and lineage-specific genetic innovations in the forest pathogenic fungi Armillaria.</title>
        <authorList>
            <person name="Sipos G."/>
            <person name="Prasanna A.N."/>
            <person name="Walter M.C."/>
            <person name="O'Connor E."/>
            <person name="Balint B."/>
            <person name="Krizsan K."/>
            <person name="Kiss B."/>
            <person name="Hess J."/>
            <person name="Varga T."/>
            <person name="Slot J."/>
            <person name="Riley R."/>
            <person name="Boka B."/>
            <person name="Rigling D."/>
            <person name="Barry K."/>
            <person name="Lee J."/>
            <person name="Mihaltcheva S."/>
            <person name="LaButti K."/>
            <person name="Lipzen A."/>
            <person name="Waldron R."/>
            <person name="Moloney N.M."/>
            <person name="Sperisen C."/>
            <person name="Kredics L."/>
            <person name="Vagvoelgyi C."/>
            <person name="Patrignani A."/>
            <person name="Fitzpatrick D."/>
            <person name="Nagy I."/>
            <person name="Doyle S."/>
            <person name="Anderson J.B."/>
            <person name="Grigoriev I.V."/>
            <person name="Gueldener U."/>
            <person name="Muensterkoetter M."/>
            <person name="Nagy L.G."/>
        </authorList>
    </citation>
    <scope>NUCLEOTIDE SEQUENCE [LARGE SCALE GENOMIC DNA]</scope>
    <source>
        <strain evidence="3">C18/9</strain>
    </source>
</reference>
<dbReference type="AlphaFoldDB" id="A0A284RKT3"/>
<dbReference type="PANTHER" id="PTHR43327:SF10">
    <property type="entry name" value="STOMATIN-LIKE PROTEIN 2, MITOCHONDRIAL"/>
    <property type="match status" value="1"/>
</dbReference>
<organism evidence="2 3">
    <name type="scientific">Armillaria ostoyae</name>
    <name type="common">Armillaria root rot fungus</name>
    <dbReference type="NCBI Taxonomy" id="47428"/>
    <lineage>
        <taxon>Eukaryota</taxon>
        <taxon>Fungi</taxon>
        <taxon>Dikarya</taxon>
        <taxon>Basidiomycota</taxon>
        <taxon>Agaricomycotina</taxon>
        <taxon>Agaricomycetes</taxon>
        <taxon>Agaricomycetidae</taxon>
        <taxon>Agaricales</taxon>
        <taxon>Marasmiineae</taxon>
        <taxon>Physalacriaceae</taxon>
        <taxon>Armillaria</taxon>
    </lineage>
</organism>
<proteinExistence type="predicted"/>
<dbReference type="CDD" id="cd08829">
    <property type="entry name" value="SPFH_paraslipin"/>
    <property type="match status" value="1"/>
</dbReference>
<dbReference type="SUPFAM" id="SSF117892">
    <property type="entry name" value="Band 7/SPFH domain"/>
    <property type="match status" value="1"/>
</dbReference>
<dbReference type="InterPro" id="IPR001972">
    <property type="entry name" value="Stomatin_HflK_fam"/>
</dbReference>
<evidence type="ECO:0000313" key="2">
    <source>
        <dbReference type="EMBL" id="SJL09359.1"/>
    </source>
</evidence>
<dbReference type="InterPro" id="IPR001107">
    <property type="entry name" value="Band_7"/>
</dbReference>
<dbReference type="SMART" id="SM00244">
    <property type="entry name" value="PHB"/>
    <property type="match status" value="1"/>
</dbReference>
<dbReference type="Proteomes" id="UP000219338">
    <property type="component" value="Unassembled WGS sequence"/>
</dbReference>
<dbReference type="InterPro" id="IPR050710">
    <property type="entry name" value="Band7/mec-2_domain"/>
</dbReference>
<dbReference type="Gene3D" id="3.30.479.30">
    <property type="entry name" value="Band 7 domain"/>
    <property type="match status" value="1"/>
</dbReference>
<feature type="domain" description="Band 7" evidence="1">
    <location>
        <begin position="30"/>
        <end position="188"/>
    </location>
</feature>
<dbReference type="Pfam" id="PF01145">
    <property type="entry name" value="Band_7"/>
    <property type="match status" value="1"/>
</dbReference>
<dbReference type="OMA" id="QGHEGWR"/>
<evidence type="ECO:0000313" key="3">
    <source>
        <dbReference type="Proteomes" id="UP000219338"/>
    </source>
</evidence>
<accession>A0A284RKT3</accession>
<evidence type="ECO:0000259" key="1">
    <source>
        <dbReference type="SMART" id="SM00244"/>
    </source>
</evidence>
<dbReference type="PRINTS" id="PR00721">
    <property type="entry name" value="STOMATIN"/>
</dbReference>
<protein>
    <recommendedName>
        <fullName evidence="1">Band 7 domain-containing protein</fullName>
    </recommendedName>
</protein>
<dbReference type="STRING" id="47428.A0A284RKT3"/>
<dbReference type="InterPro" id="IPR036013">
    <property type="entry name" value="Band_7/SPFH_dom_sf"/>
</dbReference>
<dbReference type="GO" id="GO:0016020">
    <property type="term" value="C:membrane"/>
    <property type="evidence" value="ECO:0007669"/>
    <property type="project" value="InterPro"/>
</dbReference>
<dbReference type="EMBL" id="FUEG01000010">
    <property type="protein sequence ID" value="SJL09359.1"/>
    <property type="molecule type" value="Genomic_DNA"/>
</dbReference>
<keyword evidence="3" id="KW-1185">Reference proteome</keyword>
<dbReference type="OrthoDB" id="434619at2759"/>
<sequence>MNASRTFLRSATRFTSRRQSPSSLAAPRRNIFTIIQQGHEGWRLSFGRNPVQLNPGIRLNLPVYHTIQKVDLRESAISIPNLPGYTLDNVPVTCSGSLFYRIVDGYKACFEVSDVQNNIRNAGTSAMRAVLGTFSYDQVIGDRNGLNAKLNSVIGNSIRNWGVEGTRFEIQSFQPANREVERQLELQMEAERNRRKQLLDTQAQVNVAEGHKQRVILESEGHLRAKANEAEASYKTVVREAEARQQQAIMEASALAMQVEDVARSISLDKDNVKPEERLRALETLVELRRLEQLRAIAASKSNSTYFFGDKSALGRSSADAYNIDYAEHIKNGVEKTRREAGAVMTA</sequence>
<dbReference type="PANTHER" id="PTHR43327">
    <property type="entry name" value="STOMATIN-LIKE PROTEIN 2, MITOCHONDRIAL"/>
    <property type="match status" value="1"/>
</dbReference>
<gene>
    <name evidence="2" type="ORF">ARMOST_12737</name>
</gene>
<name>A0A284RKT3_ARMOS</name>